<dbReference type="RefSeq" id="WP_111535767.1">
    <property type="nucleotide sequence ID" value="NZ_QKZL01000002.1"/>
</dbReference>
<name>A0A2W7NG39_9RHOB</name>
<dbReference type="PANTHER" id="PTHR12599">
    <property type="entry name" value="PTERIN-4-ALPHA-CARBINOLAMINE DEHYDRATASE"/>
    <property type="match status" value="1"/>
</dbReference>
<dbReference type="CDD" id="cd00914">
    <property type="entry name" value="PCD_DCoH_subfamily_b"/>
    <property type="match status" value="1"/>
</dbReference>
<gene>
    <name evidence="5" type="ORF">LX81_00563</name>
</gene>
<sequence length="98" mass="11307">MTQKLPADERRAALAELGERGWSEVEGRDAIEKTFRFRNFVEAFGFMARVALHAEKLDHHPEWRNVYRTVEVTLTTHDVDGLSPLDIRLAKRMDALAE</sequence>
<dbReference type="Proteomes" id="UP000248916">
    <property type="component" value="Unassembled WGS sequence"/>
</dbReference>
<dbReference type="Gene3D" id="3.30.1360.20">
    <property type="entry name" value="Transcriptional coactivator/pterin dehydratase"/>
    <property type="match status" value="1"/>
</dbReference>
<dbReference type="EMBL" id="QKZL01000002">
    <property type="protein sequence ID" value="PZX18870.1"/>
    <property type="molecule type" value="Genomic_DNA"/>
</dbReference>
<dbReference type="HAMAP" id="MF_00434">
    <property type="entry name" value="Pterin_4_alpha"/>
    <property type="match status" value="1"/>
</dbReference>
<comment type="catalytic activity">
    <reaction evidence="1 4">
        <text>(4aS,6R)-4a-hydroxy-L-erythro-5,6,7,8-tetrahydrobiopterin = (6R)-L-erythro-6,7-dihydrobiopterin + H2O</text>
        <dbReference type="Rhea" id="RHEA:11920"/>
        <dbReference type="ChEBI" id="CHEBI:15377"/>
        <dbReference type="ChEBI" id="CHEBI:15642"/>
        <dbReference type="ChEBI" id="CHEBI:43120"/>
        <dbReference type="EC" id="4.2.1.96"/>
    </reaction>
</comment>
<evidence type="ECO:0000256" key="1">
    <source>
        <dbReference type="ARBA" id="ARBA00001554"/>
    </source>
</evidence>
<dbReference type="AlphaFoldDB" id="A0A2W7NG39"/>
<accession>A0A2W7NG39</accession>
<evidence type="ECO:0000313" key="6">
    <source>
        <dbReference type="Proteomes" id="UP000248916"/>
    </source>
</evidence>
<keyword evidence="6" id="KW-1185">Reference proteome</keyword>
<dbReference type="SUPFAM" id="SSF55248">
    <property type="entry name" value="PCD-like"/>
    <property type="match status" value="1"/>
</dbReference>
<proteinExistence type="inferred from homology"/>
<dbReference type="OrthoDB" id="9794987at2"/>
<dbReference type="InterPro" id="IPR036428">
    <property type="entry name" value="PCD_sf"/>
</dbReference>
<dbReference type="PANTHER" id="PTHR12599:SF0">
    <property type="entry name" value="PTERIN-4-ALPHA-CARBINOLAMINE DEHYDRATASE"/>
    <property type="match status" value="1"/>
</dbReference>
<evidence type="ECO:0000256" key="2">
    <source>
        <dbReference type="ARBA" id="ARBA00006472"/>
    </source>
</evidence>
<comment type="similarity">
    <text evidence="2 4">Belongs to the pterin-4-alpha-carbinolamine dehydratase family.</text>
</comment>
<reference evidence="5 6" key="1">
    <citation type="submission" date="2018-06" db="EMBL/GenBank/DDBJ databases">
        <title>Genomic Encyclopedia of Archaeal and Bacterial Type Strains, Phase II (KMG-II): from individual species to whole genera.</title>
        <authorList>
            <person name="Goeker M."/>
        </authorList>
    </citation>
    <scope>NUCLEOTIDE SEQUENCE [LARGE SCALE GENOMIC DNA]</scope>
    <source>
        <strain evidence="5 6">DSM 22009</strain>
    </source>
</reference>
<dbReference type="InterPro" id="IPR001533">
    <property type="entry name" value="Pterin_deHydtase"/>
</dbReference>
<dbReference type="GO" id="GO:0008124">
    <property type="term" value="F:4-alpha-hydroxytetrahydrobiopterin dehydratase activity"/>
    <property type="evidence" value="ECO:0007669"/>
    <property type="project" value="UniProtKB-UniRule"/>
</dbReference>
<dbReference type="Pfam" id="PF01329">
    <property type="entry name" value="Pterin_4a"/>
    <property type="match status" value="1"/>
</dbReference>
<dbReference type="NCBIfam" id="NF002018">
    <property type="entry name" value="PRK00823.1-3"/>
    <property type="match status" value="1"/>
</dbReference>
<keyword evidence="3 4" id="KW-0456">Lyase</keyword>
<dbReference type="EC" id="4.2.1.96" evidence="4"/>
<evidence type="ECO:0000256" key="3">
    <source>
        <dbReference type="ARBA" id="ARBA00023239"/>
    </source>
</evidence>
<comment type="caution">
    <text evidence="5">The sequence shown here is derived from an EMBL/GenBank/DDBJ whole genome shotgun (WGS) entry which is preliminary data.</text>
</comment>
<organism evidence="5 6">
    <name type="scientific">Palleronia aestuarii</name>
    <dbReference type="NCBI Taxonomy" id="568105"/>
    <lineage>
        <taxon>Bacteria</taxon>
        <taxon>Pseudomonadati</taxon>
        <taxon>Pseudomonadota</taxon>
        <taxon>Alphaproteobacteria</taxon>
        <taxon>Rhodobacterales</taxon>
        <taxon>Roseobacteraceae</taxon>
        <taxon>Palleronia</taxon>
    </lineage>
</organism>
<protein>
    <recommendedName>
        <fullName evidence="4">Putative pterin-4-alpha-carbinolamine dehydratase</fullName>
        <shortName evidence="4">PHS</shortName>
        <ecNumber evidence="4">4.2.1.96</ecNumber>
    </recommendedName>
    <alternativeName>
        <fullName evidence="4">4-alpha-hydroxy-tetrahydropterin dehydratase</fullName>
    </alternativeName>
    <alternativeName>
        <fullName evidence="4">Pterin carbinolamine dehydratase</fullName>
        <shortName evidence="4">PCD</shortName>
    </alternativeName>
</protein>
<evidence type="ECO:0000256" key="4">
    <source>
        <dbReference type="HAMAP-Rule" id="MF_00434"/>
    </source>
</evidence>
<evidence type="ECO:0000313" key="5">
    <source>
        <dbReference type="EMBL" id="PZX18870.1"/>
    </source>
</evidence>
<dbReference type="GO" id="GO:0006729">
    <property type="term" value="P:tetrahydrobiopterin biosynthetic process"/>
    <property type="evidence" value="ECO:0007669"/>
    <property type="project" value="InterPro"/>
</dbReference>